<accession>A0ABN1K7N9</accession>
<dbReference type="PANTHER" id="PTHR43685">
    <property type="entry name" value="GLYCOSYLTRANSFERASE"/>
    <property type="match status" value="1"/>
</dbReference>
<dbReference type="SUPFAM" id="SSF53448">
    <property type="entry name" value="Nucleotide-diphospho-sugar transferases"/>
    <property type="match status" value="1"/>
</dbReference>
<dbReference type="InterPro" id="IPR050834">
    <property type="entry name" value="Glycosyltransf_2"/>
</dbReference>
<feature type="transmembrane region" description="Helical" evidence="1">
    <location>
        <begin position="267"/>
        <end position="288"/>
    </location>
</feature>
<reference evidence="3 4" key="1">
    <citation type="journal article" date="2019" name="Int. J. Syst. Evol. Microbiol.">
        <title>The Global Catalogue of Microorganisms (GCM) 10K type strain sequencing project: providing services to taxonomists for standard genome sequencing and annotation.</title>
        <authorList>
            <consortium name="The Broad Institute Genomics Platform"/>
            <consortium name="The Broad Institute Genome Sequencing Center for Infectious Disease"/>
            <person name="Wu L."/>
            <person name="Ma J."/>
        </authorList>
    </citation>
    <scope>NUCLEOTIDE SEQUENCE [LARGE SCALE GENOMIC DNA]</scope>
    <source>
        <strain evidence="3 4">JCM 16231</strain>
    </source>
</reference>
<evidence type="ECO:0000313" key="3">
    <source>
        <dbReference type="EMBL" id="GAA0757322.1"/>
    </source>
</evidence>
<evidence type="ECO:0000313" key="4">
    <source>
        <dbReference type="Proteomes" id="UP001500185"/>
    </source>
</evidence>
<feature type="domain" description="Glycosyltransferase 2-like" evidence="2">
    <location>
        <begin position="4"/>
        <end position="168"/>
    </location>
</feature>
<name>A0ABN1K7N9_9FLAO</name>
<keyword evidence="1" id="KW-1133">Transmembrane helix</keyword>
<dbReference type="EMBL" id="BAAAGG010000005">
    <property type="protein sequence ID" value="GAA0757322.1"/>
    <property type="molecule type" value="Genomic_DNA"/>
</dbReference>
<dbReference type="PANTHER" id="PTHR43685:SF2">
    <property type="entry name" value="GLYCOSYLTRANSFERASE 2-LIKE DOMAIN-CONTAINING PROTEIN"/>
    <property type="match status" value="1"/>
</dbReference>
<keyword evidence="1" id="KW-0472">Membrane</keyword>
<dbReference type="Pfam" id="PF00535">
    <property type="entry name" value="Glycos_transf_2"/>
    <property type="match status" value="1"/>
</dbReference>
<dbReference type="Proteomes" id="UP001500185">
    <property type="component" value="Unassembled WGS sequence"/>
</dbReference>
<keyword evidence="4" id="KW-1185">Reference proteome</keyword>
<sequence>MPVSIIICAKNEALNLSKNLLSVLKQDYNQFEVLIVDDNSIDSTSEVVQEFQKQFANLRLTKSKAESSNSKRNALKQGVLDSKYDLLLLTDADCRPASKEWISSMVNQLSESKTCVLGYSPYNLHYSFLNLIIQFETLQTAGLYLTQAIKNKAYMSVGRNVMYSKDLFLKSENFDNEKQLTSGDDDLLIQNIEDKSQITVCLKPESFVLSQAKISWIAWWKQKLRHYSTAVHYNTKSQLFLGTYHFSQLVFWISFLILAFSQYSETVLMILFVALIVKSLSIISYARVLKVSKHVLLLWPILEACLLILQLSLGIQGKFQKQKTWQ</sequence>
<feature type="transmembrane region" description="Helical" evidence="1">
    <location>
        <begin position="239"/>
        <end position="260"/>
    </location>
</feature>
<protein>
    <submittedName>
        <fullName evidence="3">Glycosyltransferase</fullName>
    </submittedName>
</protein>
<evidence type="ECO:0000256" key="1">
    <source>
        <dbReference type="SAM" id="Phobius"/>
    </source>
</evidence>
<dbReference type="InterPro" id="IPR001173">
    <property type="entry name" value="Glyco_trans_2-like"/>
</dbReference>
<dbReference type="InterPro" id="IPR029044">
    <property type="entry name" value="Nucleotide-diphossugar_trans"/>
</dbReference>
<organism evidence="3 4">
    <name type="scientific">Psychroflexus lacisalsi</name>
    <dbReference type="NCBI Taxonomy" id="503928"/>
    <lineage>
        <taxon>Bacteria</taxon>
        <taxon>Pseudomonadati</taxon>
        <taxon>Bacteroidota</taxon>
        <taxon>Flavobacteriia</taxon>
        <taxon>Flavobacteriales</taxon>
        <taxon>Flavobacteriaceae</taxon>
        <taxon>Psychroflexus</taxon>
    </lineage>
</organism>
<comment type="caution">
    <text evidence="3">The sequence shown here is derived from an EMBL/GenBank/DDBJ whole genome shotgun (WGS) entry which is preliminary data.</text>
</comment>
<feature type="transmembrane region" description="Helical" evidence="1">
    <location>
        <begin position="294"/>
        <end position="315"/>
    </location>
</feature>
<dbReference type="Gene3D" id="3.90.550.10">
    <property type="entry name" value="Spore Coat Polysaccharide Biosynthesis Protein SpsA, Chain A"/>
    <property type="match status" value="1"/>
</dbReference>
<keyword evidence="1" id="KW-0812">Transmembrane</keyword>
<proteinExistence type="predicted"/>
<evidence type="ECO:0000259" key="2">
    <source>
        <dbReference type="Pfam" id="PF00535"/>
    </source>
</evidence>
<gene>
    <name evidence="3" type="ORF">GCM10009433_13460</name>
</gene>